<reference evidence="2" key="1">
    <citation type="submission" date="2020-06" db="EMBL/GenBank/DDBJ databases">
        <authorList>
            <consortium name="Plant Systems Biology data submission"/>
        </authorList>
    </citation>
    <scope>NUCLEOTIDE SEQUENCE</scope>
    <source>
        <strain evidence="2">D6</strain>
    </source>
</reference>
<accession>A0A9N8D9N0</accession>
<feature type="transmembrane region" description="Helical" evidence="1">
    <location>
        <begin position="114"/>
        <end position="134"/>
    </location>
</feature>
<dbReference type="SUPFAM" id="SSF52058">
    <property type="entry name" value="L domain-like"/>
    <property type="match status" value="1"/>
</dbReference>
<keyword evidence="3" id="KW-1185">Reference proteome</keyword>
<dbReference type="AlphaFoldDB" id="A0A9N8D9N0"/>
<evidence type="ECO:0000256" key="1">
    <source>
        <dbReference type="SAM" id="Phobius"/>
    </source>
</evidence>
<dbReference type="EMBL" id="CAICTM010000009">
    <property type="protein sequence ID" value="CAB9496756.1"/>
    <property type="molecule type" value="Genomic_DNA"/>
</dbReference>
<proteinExistence type="predicted"/>
<evidence type="ECO:0000313" key="2">
    <source>
        <dbReference type="EMBL" id="CAB9496756.1"/>
    </source>
</evidence>
<keyword evidence="1" id="KW-0472">Membrane</keyword>
<dbReference type="Proteomes" id="UP001153069">
    <property type="component" value="Unassembled WGS sequence"/>
</dbReference>
<dbReference type="OrthoDB" id="69127at2759"/>
<comment type="caution">
    <text evidence="2">The sequence shown here is derived from an EMBL/GenBank/DDBJ whole genome shotgun (WGS) entry which is preliminary data.</text>
</comment>
<dbReference type="InterPro" id="IPR032675">
    <property type="entry name" value="LRR_dom_sf"/>
</dbReference>
<dbReference type="Gene3D" id="3.80.10.10">
    <property type="entry name" value="Ribonuclease Inhibitor"/>
    <property type="match status" value="1"/>
</dbReference>
<organism evidence="2 3">
    <name type="scientific">Seminavis robusta</name>
    <dbReference type="NCBI Taxonomy" id="568900"/>
    <lineage>
        <taxon>Eukaryota</taxon>
        <taxon>Sar</taxon>
        <taxon>Stramenopiles</taxon>
        <taxon>Ochrophyta</taxon>
        <taxon>Bacillariophyta</taxon>
        <taxon>Bacillariophyceae</taxon>
        <taxon>Bacillariophycidae</taxon>
        <taxon>Naviculales</taxon>
        <taxon>Naviculaceae</taxon>
        <taxon>Seminavis</taxon>
    </lineage>
</organism>
<dbReference type="Pfam" id="PF00560">
    <property type="entry name" value="LRR_1"/>
    <property type="match status" value="2"/>
</dbReference>
<sequence length="464" mass="50853">MQVAPGAVSVEGMGCINRFPHSTTTPQHDADNTCTNNDPEMAANAELLDLANLNPENDQVLLEATLVDNLYVEATPVNSVAGGSEHTVGSQKHKNMEELELTDIVKSGKAVRQLVLVLALLLCLGLAIVVPLVLVGTTAGDGDNIDSSVEQTATVPPTRRPPFHKILHPYVLEEIKRDPYSTEALANEWMQDDPNLETYSEDRLLQRFTLACFWYATNRENTWKRTDQWMSHSVSECDWYTVHPNKTICDENNVFRILNLTGNALKGTIPEALNLYGQVVVSDVSHNKLAGTIPSISERSKVFEVMDYSYNDFEGHFSVDFGISQISLRIFKIQHNRFGGTIPIEVAFMPNLTHVDATGNQFQGRLPDFFGVVEELEVIRMGGNLLGGTLSHTIGELSNLRELDLSGTSLSGALPVQLEQLPHLEVLNVANTSITGSIPQGLCDKKEAGHLTLGCGDGDTVQCC</sequence>
<keyword evidence="1" id="KW-0812">Transmembrane</keyword>
<gene>
    <name evidence="2" type="ORF">SEMRO_9_G007220.1</name>
</gene>
<keyword evidence="1" id="KW-1133">Transmembrane helix</keyword>
<dbReference type="InterPro" id="IPR001611">
    <property type="entry name" value="Leu-rich_rpt"/>
</dbReference>
<protein>
    <submittedName>
        <fullName evidence="2">Leucine rich repeat N-terminal domain</fullName>
    </submittedName>
</protein>
<dbReference type="InterPro" id="IPR050994">
    <property type="entry name" value="At_inactive_RLKs"/>
</dbReference>
<dbReference type="PANTHER" id="PTHR48010:SF58">
    <property type="entry name" value="RECEPTOR PROTEIN KINASE-LIKE PROTEIN ZAR1"/>
    <property type="match status" value="1"/>
</dbReference>
<dbReference type="PANTHER" id="PTHR48010">
    <property type="entry name" value="OS05G0588300 PROTEIN"/>
    <property type="match status" value="1"/>
</dbReference>
<evidence type="ECO:0000313" key="3">
    <source>
        <dbReference type="Proteomes" id="UP001153069"/>
    </source>
</evidence>
<name>A0A9N8D9N0_9STRA</name>